<dbReference type="PANTHER" id="PTHR24269">
    <property type="entry name" value="KREMEN PROTEIN"/>
    <property type="match status" value="1"/>
</dbReference>
<accession>A0A8S4NLC4</accession>
<evidence type="ECO:0000259" key="8">
    <source>
        <dbReference type="PROSITE" id="PS51212"/>
    </source>
</evidence>
<evidence type="ECO:0000313" key="9">
    <source>
        <dbReference type="EMBL" id="CAH1781541.1"/>
    </source>
</evidence>
<keyword evidence="5" id="KW-0472">Membrane</keyword>
<comment type="subcellular location">
    <subcellularLocation>
        <location evidence="1">Membrane</location>
        <topology evidence="1">Single-pass membrane protein</topology>
    </subcellularLocation>
</comment>
<feature type="chain" id="PRO_5035910238" description="WSC domain-containing protein" evidence="7">
    <location>
        <begin position="18"/>
        <end position="238"/>
    </location>
</feature>
<dbReference type="InterPro" id="IPR002889">
    <property type="entry name" value="WSC_carb-bd"/>
</dbReference>
<dbReference type="GO" id="GO:0005886">
    <property type="term" value="C:plasma membrane"/>
    <property type="evidence" value="ECO:0007669"/>
    <property type="project" value="TreeGrafter"/>
</dbReference>
<dbReference type="PANTHER" id="PTHR24269:SF16">
    <property type="entry name" value="PROTEIN SLG1"/>
    <property type="match status" value="1"/>
</dbReference>
<feature type="domain" description="WSC" evidence="8">
    <location>
        <begin position="21"/>
        <end position="113"/>
    </location>
</feature>
<evidence type="ECO:0000256" key="1">
    <source>
        <dbReference type="ARBA" id="ARBA00004167"/>
    </source>
</evidence>
<feature type="signal peptide" evidence="7">
    <location>
        <begin position="1"/>
        <end position="17"/>
    </location>
</feature>
<keyword evidence="10" id="KW-1185">Reference proteome</keyword>
<dbReference type="SMART" id="SM00321">
    <property type="entry name" value="WSC"/>
    <property type="match status" value="1"/>
</dbReference>
<sequence length="238" mass="25976">MWTIALGLLVLAKIAVSAPTDNVYLGCFKDEINRDLPYKAYEQNGNNTPSLCIETCAEAGYMYAAVTKGHKCFCGNSYGRYGSVAETECSMKCPGDRTQMCGAFLRLNIYKTSLAENPCGFTMSSDVSSPNVTHEFPIQTLRAFLVNTNDVPDYAAFLECCPNGPISVVADLSAFGCMSDLQGSSPYIGIQHGPPIKDESLCDTPEMTRQGPIRFLLTVRSPKEPITPWSVRFECAAE</sequence>
<gene>
    <name evidence="9" type="ORF">OFUS_LOCUS8111</name>
</gene>
<dbReference type="PROSITE" id="PS51212">
    <property type="entry name" value="WSC"/>
    <property type="match status" value="1"/>
</dbReference>
<organism evidence="9 10">
    <name type="scientific">Owenia fusiformis</name>
    <name type="common">Polychaete worm</name>
    <dbReference type="NCBI Taxonomy" id="6347"/>
    <lineage>
        <taxon>Eukaryota</taxon>
        <taxon>Metazoa</taxon>
        <taxon>Spiralia</taxon>
        <taxon>Lophotrochozoa</taxon>
        <taxon>Annelida</taxon>
        <taxon>Polychaeta</taxon>
        <taxon>Sedentaria</taxon>
        <taxon>Canalipalpata</taxon>
        <taxon>Sabellida</taxon>
        <taxon>Oweniida</taxon>
        <taxon>Oweniidae</taxon>
        <taxon>Owenia</taxon>
    </lineage>
</organism>
<dbReference type="Proteomes" id="UP000749559">
    <property type="component" value="Unassembled WGS sequence"/>
</dbReference>
<proteinExistence type="predicted"/>
<evidence type="ECO:0000256" key="3">
    <source>
        <dbReference type="ARBA" id="ARBA00022729"/>
    </source>
</evidence>
<evidence type="ECO:0000256" key="6">
    <source>
        <dbReference type="ARBA" id="ARBA00023180"/>
    </source>
</evidence>
<evidence type="ECO:0000256" key="4">
    <source>
        <dbReference type="ARBA" id="ARBA00022989"/>
    </source>
</evidence>
<dbReference type="Pfam" id="PF01822">
    <property type="entry name" value="WSC"/>
    <property type="match status" value="1"/>
</dbReference>
<evidence type="ECO:0000313" key="10">
    <source>
        <dbReference type="Proteomes" id="UP000749559"/>
    </source>
</evidence>
<dbReference type="OrthoDB" id="6101150at2759"/>
<evidence type="ECO:0000256" key="2">
    <source>
        <dbReference type="ARBA" id="ARBA00022692"/>
    </source>
</evidence>
<name>A0A8S4NLC4_OWEFU</name>
<reference evidence="9" key="1">
    <citation type="submission" date="2022-03" db="EMBL/GenBank/DDBJ databases">
        <authorList>
            <person name="Martin C."/>
        </authorList>
    </citation>
    <scope>NUCLEOTIDE SEQUENCE</scope>
</reference>
<comment type="caution">
    <text evidence="9">The sequence shown here is derived from an EMBL/GenBank/DDBJ whole genome shotgun (WGS) entry which is preliminary data.</text>
</comment>
<dbReference type="AlphaFoldDB" id="A0A8S4NLC4"/>
<keyword evidence="3 7" id="KW-0732">Signal</keyword>
<protein>
    <recommendedName>
        <fullName evidence="8">WSC domain-containing protein</fullName>
    </recommendedName>
</protein>
<keyword evidence="6" id="KW-0325">Glycoprotein</keyword>
<keyword evidence="2" id="KW-0812">Transmembrane</keyword>
<dbReference type="EMBL" id="CAIIXF020000004">
    <property type="protein sequence ID" value="CAH1781541.1"/>
    <property type="molecule type" value="Genomic_DNA"/>
</dbReference>
<dbReference type="InterPro" id="IPR051836">
    <property type="entry name" value="Kremen_rcpt"/>
</dbReference>
<evidence type="ECO:0000256" key="7">
    <source>
        <dbReference type="SAM" id="SignalP"/>
    </source>
</evidence>
<evidence type="ECO:0000256" key="5">
    <source>
        <dbReference type="ARBA" id="ARBA00023136"/>
    </source>
</evidence>
<keyword evidence="4" id="KW-1133">Transmembrane helix</keyword>